<keyword evidence="3" id="KW-0804">Transcription</keyword>
<comment type="caution">
    <text evidence="5">The sequence shown here is derived from an EMBL/GenBank/DDBJ whole genome shotgun (WGS) entry which is preliminary data.</text>
</comment>
<dbReference type="InterPro" id="IPR000843">
    <property type="entry name" value="HTH_LacI"/>
</dbReference>
<evidence type="ECO:0000313" key="6">
    <source>
        <dbReference type="Proteomes" id="UP000272474"/>
    </source>
</evidence>
<dbReference type="SMART" id="SM00354">
    <property type="entry name" value="HTH_LACI"/>
    <property type="match status" value="1"/>
</dbReference>
<dbReference type="GO" id="GO:0003700">
    <property type="term" value="F:DNA-binding transcription factor activity"/>
    <property type="evidence" value="ECO:0007669"/>
    <property type="project" value="TreeGrafter"/>
</dbReference>
<dbReference type="Gene3D" id="3.40.50.2300">
    <property type="match status" value="2"/>
</dbReference>
<dbReference type="InterPro" id="IPR046335">
    <property type="entry name" value="LacI/GalR-like_sensor"/>
</dbReference>
<dbReference type="InterPro" id="IPR010982">
    <property type="entry name" value="Lambda_DNA-bd_dom_sf"/>
</dbReference>
<dbReference type="Pfam" id="PF00356">
    <property type="entry name" value="LacI"/>
    <property type="match status" value="1"/>
</dbReference>
<dbReference type="EMBL" id="RBAL01000003">
    <property type="protein sequence ID" value="RKN44782.1"/>
    <property type="molecule type" value="Genomic_DNA"/>
</dbReference>
<dbReference type="Gene3D" id="1.10.260.40">
    <property type="entry name" value="lambda repressor-like DNA-binding domains"/>
    <property type="match status" value="1"/>
</dbReference>
<organism evidence="5 6">
    <name type="scientific">Streptomyces hoynatensis</name>
    <dbReference type="NCBI Taxonomy" id="1141874"/>
    <lineage>
        <taxon>Bacteria</taxon>
        <taxon>Bacillati</taxon>
        <taxon>Actinomycetota</taxon>
        <taxon>Actinomycetes</taxon>
        <taxon>Kitasatosporales</taxon>
        <taxon>Streptomycetaceae</taxon>
        <taxon>Streptomyces</taxon>
    </lineage>
</organism>
<dbReference type="PANTHER" id="PTHR30146:SF109">
    <property type="entry name" value="HTH-TYPE TRANSCRIPTIONAL REGULATOR GALS"/>
    <property type="match status" value="1"/>
</dbReference>
<dbReference type="SUPFAM" id="SSF53822">
    <property type="entry name" value="Periplasmic binding protein-like I"/>
    <property type="match status" value="1"/>
</dbReference>
<sequence>MAAAAGVSMSTVSNVLNNPQVVADSTRLRVEAAMDRVGYVRNGAARQLRGAPSAVVGCVLLDTANAYYSAVARGVEDRLAEADCVLVQCSTDVQPEREERFLRLLEEQSVRGILVTPIGSHLDRLTRLHARGTPVVLLDHPRDGTGLCAATVDNVAGGELAAAHLLELGHRRIAFVRSETAVRTISDRTRGIRRALRKAGLDPVRSLAEIRVGQGPIETVATQAAGSLLALAPRPTGVICFNDATALAMLRGLRLRGVRVPDELSVVGYDDVAFAAELSPGLTTVRQPTYHVGYAAAELLLGETEPGHRHQEVLFHPRLVVRDSTAAPHPG</sequence>
<evidence type="ECO:0000259" key="4">
    <source>
        <dbReference type="PROSITE" id="PS50932"/>
    </source>
</evidence>
<protein>
    <submittedName>
        <fullName evidence="5">LacI family transcriptional regulator</fullName>
    </submittedName>
</protein>
<evidence type="ECO:0000256" key="3">
    <source>
        <dbReference type="ARBA" id="ARBA00023163"/>
    </source>
</evidence>
<dbReference type="CDD" id="cd01392">
    <property type="entry name" value="HTH_LacI"/>
    <property type="match status" value="1"/>
</dbReference>
<dbReference type="Proteomes" id="UP000272474">
    <property type="component" value="Unassembled WGS sequence"/>
</dbReference>
<evidence type="ECO:0000256" key="2">
    <source>
        <dbReference type="ARBA" id="ARBA00023125"/>
    </source>
</evidence>
<keyword evidence="2" id="KW-0238">DNA-binding</keyword>
<reference evidence="5 6" key="1">
    <citation type="journal article" date="2014" name="Int. J. Syst. Evol. Microbiol.">
        <title>Streptomyces hoynatensis sp. nov., isolated from deep marine sediment.</title>
        <authorList>
            <person name="Veyisoglu A."/>
            <person name="Sahin N."/>
        </authorList>
    </citation>
    <scope>NUCLEOTIDE SEQUENCE [LARGE SCALE GENOMIC DNA]</scope>
    <source>
        <strain evidence="5 6">KCTC 29097</strain>
    </source>
</reference>
<dbReference type="AlphaFoldDB" id="A0A3A9Z8F0"/>
<accession>A0A3A9Z8F0</accession>
<proteinExistence type="predicted"/>
<keyword evidence="1" id="KW-0805">Transcription regulation</keyword>
<name>A0A3A9Z8F0_9ACTN</name>
<feature type="domain" description="HTH lacI-type" evidence="4">
    <location>
        <begin position="1"/>
        <end position="50"/>
    </location>
</feature>
<dbReference type="GO" id="GO:0000976">
    <property type="term" value="F:transcription cis-regulatory region binding"/>
    <property type="evidence" value="ECO:0007669"/>
    <property type="project" value="TreeGrafter"/>
</dbReference>
<gene>
    <name evidence="5" type="ORF">D7294_06550</name>
</gene>
<evidence type="ECO:0000256" key="1">
    <source>
        <dbReference type="ARBA" id="ARBA00023015"/>
    </source>
</evidence>
<dbReference type="PANTHER" id="PTHR30146">
    <property type="entry name" value="LACI-RELATED TRANSCRIPTIONAL REPRESSOR"/>
    <property type="match status" value="1"/>
</dbReference>
<keyword evidence="6" id="KW-1185">Reference proteome</keyword>
<dbReference type="Pfam" id="PF13377">
    <property type="entry name" value="Peripla_BP_3"/>
    <property type="match status" value="1"/>
</dbReference>
<evidence type="ECO:0000313" key="5">
    <source>
        <dbReference type="EMBL" id="RKN44782.1"/>
    </source>
</evidence>
<dbReference type="SUPFAM" id="SSF47413">
    <property type="entry name" value="lambda repressor-like DNA-binding domains"/>
    <property type="match status" value="1"/>
</dbReference>
<dbReference type="PROSITE" id="PS50932">
    <property type="entry name" value="HTH_LACI_2"/>
    <property type="match status" value="1"/>
</dbReference>
<dbReference type="OrthoDB" id="37081at2"/>
<dbReference type="InterPro" id="IPR028082">
    <property type="entry name" value="Peripla_BP_I"/>
</dbReference>